<reference evidence="1" key="1">
    <citation type="journal article" date="2021" name="Proc. Natl. Acad. Sci. U.S.A.">
        <title>A Catalog of Tens of Thousands of Viruses from Human Metagenomes Reveals Hidden Associations with Chronic Diseases.</title>
        <authorList>
            <person name="Tisza M.J."/>
            <person name="Buck C.B."/>
        </authorList>
    </citation>
    <scope>NUCLEOTIDE SEQUENCE</scope>
    <source>
        <strain evidence="1">CtDmR33</strain>
    </source>
</reference>
<sequence>MAEKKSTKRDMSLAAIAERAERKRGGTRLWFEAVRALEKEDPKLAHEHGMRLVERARLDVRRKPTEERFDMYYRTLLFMAPHNFDCYCQYIEKNRDGTKRFYLPRRKALRPLVNALQRLADDELDLLAISVSPGVGKTTLAIFFMTWLAGRDPDKPILGMSHSNAFLGGVYDECLQIMDPKGEYCWHDVFPESAVTKTNAKDMMINLDAPKRFTTLEFSSIGSGNAGKVRAENLLYCDDLCEGIEQAMSRERLDTLWQKYTDDARQRKIRDCKELHIATRWSVHDVIGRLERAYEGNPRAEFIALPATDEEGHSNFVACGFSDEFYAEQKSMMDDASWRALYMNQPIEREGQLYIDDELRRYFELPDGEPDAIIAVCDTKDRGNDYCVMPIAYQWGNDFYIDKIICDNGDPGSIEARLVAELVNRKVHLARFESNAAGGKIAEKVQSGVKERNGRCKITTKFTSANKETKIMVNAPWVKEHCLFREGKNIDSEYRAAMRMLCGYTLAGKNKHDDVPDAFAMLAEFAESLAGNKVQFFRRPW</sequence>
<dbReference type="EMBL" id="BK016159">
    <property type="protein sequence ID" value="DAF98993.1"/>
    <property type="molecule type" value="Genomic_DNA"/>
</dbReference>
<protein>
    <submittedName>
        <fullName evidence="1">Terminase</fullName>
    </submittedName>
</protein>
<name>A0A8S5UWZ4_9CAUD</name>
<proteinExistence type="predicted"/>
<organism evidence="1">
    <name type="scientific">Siphoviridae sp. ctDmR33</name>
    <dbReference type="NCBI Taxonomy" id="2825389"/>
    <lineage>
        <taxon>Viruses</taxon>
        <taxon>Duplodnaviria</taxon>
        <taxon>Heunggongvirae</taxon>
        <taxon>Uroviricota</taxon>
        <taxon>Caudoviricetes</taxon>
    </lineage>
</organism>
<accession>A0A8S5UWZ4</accession>
<evidence type="ECO:0000313" key="1">
    <source>
        <dbReference type="EMBL" id="DAF98993.1"/>
    </source>
</evidence>